<protein>
    <submittedName>
        <fullName evidence="2">Retinol dehydrogenase 13</fullName>
        <ecNumber evidence="2">1.1.1.-</ecNumber>
    </submittedName>
</protein>
<dbReference type="GO" id="GO:0016491">
    <property type="term" value="F:oxidoreductase activity"/>
    <property type="evidence" value="ECO:0007669"/>
    <property type="project" value="UniProtKB-KW"/>
</dbReference>
<dbReference type="Gene3D" id="3.40.50.720">
    <property type="entry name" value="NAD(P)-binding Rossmann-like Domain"/>
    <property type="match status" value="1"/>
</dbReference>
<dbReference type="InterPro" id="IPR036291">
    <property type="entry name" value="NAD(P)-bd_dom_sf"/>
</dbReference>
<dbReference type="Pfam" id="PF00106">
    <property type="entry name" value="adh_short"/>
    <property type="match status" value="1"/>
</dbReference>
<evidence type="ECO:0000313" key="2">
    <source>
        <dbReference type="EMBL" id="CAA9448636.1"/>
    </source>
</evidence>
<dbReference type="SUPFAM" id="SSF51735">
    <property type="entry name" value="NAD(P)-binding Rossmann-fold domains"/>
    <property type="match status" value="1"/>
</dbReference>
<reference evidence="2" key="1">
    <citation type="submission" date="2020-02" db="EMBL/GenBank/DDBJ databases">
        <authorList>
            <person name="Meier V. D."/>
        </authorList>
    </citation>
    <scope>NUCLEOTIDE SEQUENCE</scope>
    <source>
        <strain evidence="2">AVDCRST_MAG14</strain>
    </source>
</reference>
<dbReference type="InterPro" id="IPR002347">
    <property type="entry name" value="SDR_fam"/>
</dbReference>
<dbReference type="EMBL" id="CADCVG010000030">
    <property type="protein sequence ID" value="CAA9448636.1"/>
    <property type="molecule type" value="Genomic_DNA"/>
</dbReference>
<keyword evidence="1 2" id="KW-0560">Oxidoreductase</keyword>
<evidence type="ECO:0000256" key="1">
    <source>
        <dbReference type="ARBA" id="ARBA00023002"/>
    </source>
</evidence>
<gene>
    <name evidence="2" type="ORF">AVDCRST_MAG14-663</name>
</gene>
<sequence length="117" mass="13027">MDVFVADMSLQTEVRRLAGEILSAYPRLDVLLNNVGGFWAHHHVTADGLEHTFALNHLAPFLLTSLLLERLMASAPARVVRRAWPGKDRLRRPDGRAEVLRTAGLQPIEAGQCDVHL</sequence>
<dbReference type="AlphaFoldDB" id="A0A6J4QLU9"/>
<organism evidence="2">
    <name type="scientific">uncultured Rubrobacteraceae bacterium</name>
    <dbReference type="NCBI Taxonomy" id="349277"/>
    <lineage>
        <taxon>Bacteria</taxon>
        <taxon>Bacillati</taxon>
        <taxon>Actinomycetota</taxon>
        <taxon>Rubrobacteria</taxon>
        <taxon>Rubrobacterales</taxon>
        <taxon>Rubrobacteraceae</taxon>
        <taxon>environmental samples</taxon>
    </lineage>
</organism>
<dbReference type="PANTHER" id="PTHR43157">
    <property type="entry name" value="PHOSPHATIDYLINOSITOL-GLYCAN BIOSYNTHESIS CLASS F PROTEIN-RELATED"/>
    <property type="match status" value="1"/>
</dbReference>
<dbReference type="EC" id="1.1.1.-" evidence="2"/>
<name>A0A6J4QLU9_9ACTN</name>
<dbReference type="PANTHER" id="PTHR43157:SF31">
    <property type="entry name" value="PHOSPHATIDYLINOSITOL-GLYCAN BIOSYNTHESIS CLASS F PROTEIN"/>
    <property type="match status" value="1"/>
</dbReference>
<accession>A0A6J4QLU9</accession>
<proteinExistence type="predicted"/>